<dbReference type="Gene3D" id="1.10.12.10">
    <property type="entry name" value="Lyase 2-enoyl-coa Hydratase, Chain A, domain 2"/>
    <property type="match status" value="1"/>
</dbReference>
<evidence type="ECO:0000313" key="8">
    <source>
        <dbReference type="EMBL" id="AHB49361.1"/>
    </source>
</evidence>
<keyword evidence="3" id="KW-0809">Transit peptide</keyword>
<dbReference type="Proteomes" id="UP000018542">
    <property type="component" value="Chromosome"/>
</dbReference>
<proteinExistence type="inferred from homology"/>
<evidence type="ECO:0000313" key="9">
    <source>
        <dbReference type="Proteomes" id="UP000018542"/>
    </source>
</evidence>
<evidence type="ECO:0000256" key="7">
    <source>
        <dbReference type="SAM" id="MobiDB-lite"/>
    </source>
</evidence>
<dbReference type="Gene3D" id="3.90.226.10">
    <property type="entry name" value="2-enoyl-CoA Hydratase, Chain A, domain 1"/>
    <property type="match status" value="1"/>
</dbReference>
<dbReference type="PATRIC" id="fig|1029756.8.peg.3067"/>
<dbReference type="CDD" id="cd06558">
    <property type="entry name" value="crotonase-like"/>
    <property type="match status" value="1"/>
</dbReference>
<dbReference type="STRING" id="1029756.W911_14735"/>
<dbReference type="HOGENOM" id="CLU_009834_7_3_5"/>
<dbReference type="EMBL" id="CP006912">
    <property type="protein sequence ID" value="AHB49361.1"/>
    <property type="molecule type" value="Genomic_DNA"/>
</dbReference>
<accession>V5SES3</accession>
<dbReference type="InterPro" id="IPR001753">
    <property type="entry name" value="Enoyl-CoA_hydra/iso"/>
</dbReference>
<dbReference type="GO" id="GO:0016836">
    <property type="term" value="F:hydro-lyase activity"/>
    <property type="evidence" value="ECO:0007669"/>
    <property type="project" value="TreeGrafter"/>
</dbReference>
<evidence type="ECO:0000256" key="1">
    <source>
        <dbReference type="ARBA" id="ARBA00005254"/>
    </source>
</evidence>
<dbReference type="PANTHER" id="PTHR43602">
    <property type="match status" value="1"/>
</dbReference>
<name>V5SES3_9HYPH</name>
<keyword evidence="2" id="KW-0276">Fatty acid metabolism</keyword>
<dbReference type="Pfam" id="PF00378">
    <property type="entry name" value="ECH_1"/>
    <property type="match status" value="1"/>
</dbReference>
<comment type="similarity">
    <text evidence="1">Belongs to the enoyl-CoA hydratase/isomerase family.</text>
</comment>
<dbReference type="InterPro" id="IPR014748">
    <property type="entry name" value="Enoyl-CoA_hydra_C"/>
</dbReference>
<keyword evidence="4" id="KW-0443">Lipid metabolism</keyword>
<dbReference type="NCBIfam" id="NF006008">
    <property type="entry name" value="PRK08139.1"/>
    <property type="match status" value="1"/>
</dbReference>
<evidence type="ECO:0000256" key="6">
    <source>
        <dbReference type="ARBA" id="ARBA00040545"/>
    </source>
</evidence>
<evidence type="ECO:0000256" key="2">
    <source>
        <dbReference type="ARBA" id="ARBA00022832"/>
    </source>
</evidence>
<dbReference type="SUPFAM" id="SSF52096">
    <property type="entry name" value="ClpP/crotonase"/>
    <property type="match status" value="1"/>
</dbReference>
<comment type="function">
    <text evidence="5">May play a role in fatty acid biosynthesis and insulin sensitivity.</text>
</comment>
<reference evidence="8 9" key="1">
    <citation type="journal article" date="2014" name="Genome Announc.">
        <title>Complete Genome Sequence of Hyphomicrobium nitrativorans Strain NL23, a Denitrifying Bacterium Isolated from Biofilm of a Methanol-Fed Denitrification System Treating Seawater at the Montreal Biodome.</title>
        <authorList>
            <person name="Martineau C."/>
            <person name="Villeneuve C."/>
            <person name="Mauffrey F."/>
            <person name="Villemur R."/>
        </authorList>
    </citation>
    <scope>NUCLEOTIDE SEQUENCE [LARGE SCALE GENOMIC DNA]</scope>
    <source>
        <strain evidence="8">NL23</strain>
    </source>
</reference>
<dbReference type="InterPro" id="IPR052377">
    <property type="entry name" value="Mitochondrial_ECH-domain"/>
</dbReference>
<feature type="region of interest" description="Disordered" evidence="7">
    <location>
        <begin position="1"/>
        <end position="24"/>
    </location>
</feature>
<dbReference type="GO" id="GO:0006631">
    <property type="term" value="P:fatty acid metabolic process"/>
    <property type="evidence" value="ECO:0007669"/>
    <property type="project" value="UniProtKB-KW"/>
</dbReference>
<keyword evidence="9" id="KW-1185">Reference proteome</keyword>
<evidence type="ECO:0000256" key="5">
    <source>
        <dbReference type="ARBA" id="ARBA00037410"/>
    </source>
</evidence>
<dbReference type="AlphaFoldDB" id="V5SES3"/>
<gene>
    <name evidence="8" type="ORF">W911_14735</name>
</gene>
<evidence type="ECO:0000256" key="4">
    <source>
        <dbReference type="ARBA" id="ARBA00023098"/>
    </source>
</evidence>
<dbReference type="PANTHER" id="PTHR43602:SF1">
    <property type="entry name" value="ENOYL-COA HYDRATASE DOMAIN-CONTAINING PROTEIN 3, MITOCHONDRIAL"/>
    <property type="match status" value="1"/>
</dbReference>
<protein>
    <recommendedName>
        <fullName evidence="6">Enoyl-CoA hydratase domain-containing protein 3, mitochondrial</fullName>
    </recommendedName>
</protein>
<dbReference type="InterPro" id="IPR029045">
    <property type="entry name" value="ClpP/crotonase-like_dom_sf"/>
</dbReference>
<organism evidence="8 9">
    <name type="scientific">Hyphomicrobium nitrativorans NL23</name>
    <dbReference type="NCBI Taxonomy" id="1029756"/>
    <lineage>
        <taxon>Bacteria</taxon>
        <taxon>Pseudomonadati</taxon>
        <taxon>Pseudomonadota</taxon>
        <taxon>Alphaproteobacteria</taxon>
        <taxon>Hyphomicrobiales</taxon>
        <taxon>Hyphomicrobiaceae</taxon>
        <taxon>Hyphomicrobium</taxon>
    </lineage>
</organism>
<evidence type="ECO:0000256" key="3">
    <source>
        <dbReference type="ARBA" id="ARBA00022946"/>
    </source>
</evidence>
<sequence length="281" mass="29697">MDAELPSTEPAPTPVAKGEGPVRVSRPEPGIALIVLDAPARRNALSREMMSALGRALDEVSGDRDIAAVVLAASGPAFSAGHDLKELNAHRTDPDGGRAFYAETMEACARLMQAIVCTRQPVIAAVEGVATAAGCQLVATCDLAVAADTATFATPGVDIGLFCSTPMVALSRNVPRKRAMEMLLLGERLSAEEAERYGLVNRVVAPERVRDEALGMARAIAGKSRLTVAIGKEAFYRQIEMPLSEAYEYAAAVMVENMMAADAAEGICAFLEKRPPVWKGA</sequence>
<dbReference type="KEGG" id="hni:W911_14735"/>